<gene>
    <name evidence="1" type="ORF">CHRIB12_LOCUS14905</name>
    <name evidence="3" type="ORF">RhiirA1_452751</name>
    <name evidence="2" type="ORF">RhiirA5_410625</name>
</gene>
<reference evidence="1" key="5">
    <citation type="submission" date="2020-05" db="EMBL/GenBank/DDBJ databases">
        <authorList>
            <person name="Rincon C."/>
            <person name="Sanders R I."/>
            <person name="Robbins C."/>
            <person name="Chaturvedi A."/>
        </authorList>
    </citation>
    <scope>NUCLEOTIDE SEQUENCE</scope>
    <source>
        <strain evidence="1">CHB12</strain>
    </source>
</reference>
<reference evidence="3 4" key="4">
    <citation type="submission" date="2017-10" db="EMBL/GenBank/DDBJ databases">
        <title>Genome analyses suggest a sexual origin of heterokaryosis in a supposedly ancient asexual fungus.</title>
        <authorList>
            <person name="Corradi N."/>
            <person name="Sedzielewska K."/>
            <person name="Noel J."/>
            <person name="Charron P."/>
            <person name="Farinelli L."/>
            <person name="Marton T."/>
            <person name="Kruger M."/>
            <person name="Pelin A."/>
            <person name="Brachmann A."/>
            <person name="Corradi N."/>
        </authorList>
    </citation>
    <scope>NUCLEOTIDE SEQUENCE [LARGE SCALE GENOMIC DNA]</scope>
    <source>
        <strain evidence="3 4">A1</strain>
    </source>
</reference>
<reference evidence="2 5" key="2">
    <citation type="submission" date="2017-09" db="EMBL/GenBank/DDBJ databases">
        <title>Extensive intraspecific genome diversity in a model arbuscular mycorrhizal fungus.</title>
        <authorList>
            <person name="Chen E.C."/>
            <person name="Morin E."/>
            <person name="Beaudet D."/>
            <person name="Noel J."/>
            <person name="Ndikumana S."/>
            <person name="Charron P."/>
            <person name="St-Onge C."/>
            <person name="Giorgi J."/>
            <person name="Grigoriev I.V."/>
            <person name="Roux C."/>
            <person name="Martin F.M."/>
            <person name="Corradi N."/>
        </authorList>
    </citation>
    <scope>NUCLEOTIDE SEQUENCE [LARGE SCALE GENOMIC DNA]</scope>
    <source>
        <strain evidence="2 5">A5</strain>
    </source>
</reference>
<evidence type="ECO:0000313" key="1">
    <source>
        <dbReference type="EMBL" id="CAB5375491.1"/>
    </source>
</evidence>
<evidence type="ECO:0000313" key="5">
    <source>
        <dbReference type="Proteomes" id="UP000232722"/>
    </source>
</evidence>
<accession>A0A2I1EC00</accession>
<sequence>MFKNVKEKIGMGSEPFSEILFKPMKKNINLSQKVQELLVEYYNNTYDYSFVTLSKIHILSLNSITVLPKVNQFGRLRFSAEVFRSIFLARHFRSVNILSQFVLNDNNTTDIFPG</sequence>
<comment type="caution">
    <text evidence="2">The sequence shown here is derived from an EMBL/GenBank/DDBJ whole genome shotgun (WGS) entry which is preliminary data.</text>
</comment>
<dbReference type="AlphaFoldDB" id="A0A2I1EC00"/>
<dbReference type="EMBL" id="CAGKOT010000034">
    <property type="protein sequence ID" value="CAB5375491.1"/>
    <property type="molecule type" value="Genomic_DNA"/>
</dbReference>
<dbReference type="Proteomes" id="UP000232688">
    <property type="component" value="Unassembled WGS sequence"/>
</dbReference>
<dbReference type="OrthoDB" id="2315141at2759"/>
<organism evidence="2 5">
    <name type="scientific">Rhizophagus irregularis</name>
    <dbReference type="NCBI Taxonomy" id="588596"/>
    <lineage>
        <taxon>Eukaryota</taxon>
        <taxon>Fungi</taxon>
        <taxon>Fungi incertae sedis</taxon>
        <taxon>Mucoromycota</taxon>
        <taxon>Glomeromycotina</taxon>
        <taxon>Glomeromycetes</taxon>
        <taxon>Glomerales</taxon>
        <taxon>Glomeraceae</taxon>
        <taxon>Rhizophagus</taxon>
    </lineage>
</organism>
<reference evidence="3 4" key="3">
    <citation type="submission" date="2017-10" db="EMBL/GenBank/DDBJ databases">
        <title>Extensive intraspecific genome diversity in a model arbuscular mycorrhizal fungus.</title>
        <authorList>
            <person name="Chen E.C.H."/>
            <person name="Morin E."/>
            <person name="Baudet D."/>
            <person name="Noel J."/>
            <person name="Ndikumana S."/>
            <person name="Charron P."/>
            <person name="St-Onge C."/>
            <person name="Giorgi J."/>
            <person name="Grigoriev I.V."/>
            <person name="Roux C."/>
            <person name="Martin F.M."/>
            <person name="Corradi N."/>
        </authorList>
    </citation>
    <scope>NUCLEOTIDE SEQUENCE [LARGE SCALE GENOMIC DNA]</scope>
    <source>
        <strain evidence="3 4">A1</strain>
    </source>
</reference>
<dbReference type="EMBL" id="LLXJ01000191">
    <property type="protein sequence ID" value="PKC13411.1"/>
    <property type="molecule type" value="Genomic_DNA"/>
</dbReference>
<evidence type="ECO:0000313" key="3">
    <source>
        <dbReference type="EMBL" id="PKC72111.1"/>
    </source>
</evidence>
<evidence type="ECO:0000313" key="4">
    <source>
        <dbReference type="Proteomes" id="UP000232688"/>
    </source>
</evidence>
<protein>
    <submittedName>
        <fullName evidence="2">Uncharacterized protein</fullName>
    </submittedName>
</protein>
<dbReference type="Proteomes" id="UP000232722">
    <property type="component" value="Unassembled WGS sequence"/>
</dbReference>
<dbReference type="Proteomes" id="UP000684084">
    <property type="component" value="Unassembled WGS sequence"/>
</dbReference>
<evidence type="ECO:0000313" key="2">
    <source>
        <dbReference type="EMBL" id="PKC13411.1"/>
    </source>
</evidence>
<name>A0A2I1EC00_9GLOM</name>
<dbReference type="EMBL" id="LLXH01000138">
    <property type="protein sequence ID" value="PKC72111.1"/>
    <property type="molecule type" value="Genomic_DNA"/>
</dbReference>
<dbReference type="VEuPathDB" id="FungiDB:RhiirA1_452751"/>
<proteinExistence type="predicted"/>
<reference evidence="2 5" key="1">
    <citation type="submission" date="2016-04" db="EMBL/GenBank/DDBJ databases">
        <title>Genome analyses suggest a sexual origin of heterokaryosis in a supposedly ancient asexual fungus.</title>
        <authorList>
            <person name="Ropars J."/>
            <person name="Sedzielewska K."/>
            <person name="Noel J."/>
            <person name="Charron P."/>
            <person name="Farinelli L."/>
            <person name="Marton T."/>
            <person name="Kruger M."/>
            <person name="Pelin A."/>
            <person name="Brachmann A."/>
            <person name="Corradi N."/>
        </authorList>
    </citation>
    <scope>NUCLEOTIDE SEQUENCE [LARGE SCALE GENOMIC DNA]</scope>
    <source>
        <strain evidence="2 5">A5</strain>
    </source>
</reference>